<feature type="domain" description="HTH tetR-type" evidence="3">
    <location>
        <begin position="1"/>
        <end position="59"/>
    </location>
</feature>
<evidence type="ECO:0000256" key="2">
    <source>
        <dbReference type="PROSITE-ProRule" id="PRU00335"/>
    </source>
</evidence>
<dbReference type="Gene3D" id="1.10.10.60">
    <property type="entry name" value="Homeodomain-like"/>
    <property type="match status" value="1"/>
</dbReference>
<dbReference type="Gene3D" id="1.10.357.10">
    <property type="entry name" value="Tetracycline Repressor, domain 2"/>
    <property type="match status" value="1"/>
</dbReference>
<proteinExistence type="predicted"/>
<accession>A0A504JC80</accession>
<name>A0A504JC80_9FLAO</name>
<evidence type="ECO:0000256" key="1">
    <source>
        <dbReference type="ARBA" id="ARBA00023125"/>
    </source>
</evidence>
<dbReference type="PANTHER" id="PTHR43479">
    <property type="entry name" value="ACREF/ENVCD OPERON REPRESSOR-RELATED"/>
    <property type="match status" value="1"/>
</dbReference>
<dbReference type="PROSITE" id="PS50977">
    <property type="entry name" value="HTH_TETR_2"/>
    <property type="match status" value="1"/>
</dbReference>
<dbReference type="PANTHER" id="PTHR43479:SF11">
    <property type="entry name" value="ACREF_ENVCD OPERON REPRESSOR-RELATED"/>
    <property type="match status" value="1"/>
</dbReference>
<dbReference type="OrthoDB" id="881297at2"/>
<dbReference type="AlphaFoldDB" id="A0A504JC80"/>
<sequence>MKEEIIQKASDMFLNLGFKSVTMDDLASELGISKKTIYAHFQNKTKLVEATTDHLFCSICEGIDEILDKKLDPIEELYAIKAIVMQHLKNEKTSPQYQLQKYYPKIHSDLKIKQFDVMQECVIENLNRGIEKGIFRENIDIEIISRLYFINMTGLKDVTMFPLQKFTMSTLMEQYLEYHLRGITTEKGRTILNNLIKENQA</sequence>
<keyword evidence="5" id="KW-1185">Reference proteome</keyword>
<keyword evidence="1 2" id="KW-0238">DNA-binding</keyword>
<organism evidence="4 5">
    <name type="scientific">Aquimarina algicola</name>
    <dbReference type="NCBI Taxonomy" id="2589995"/>
    <lineage>
        <taxon>Bacteria</taxon>
        <taxon>Pseudomonadati</taxon>
        <taxon>Bacteroidota</taxon>
        <taxon>Flavobacteriia</taxon>
        <taxon>Flavobacteriales</taxon>
        <taxon>Flavobacteriaceae</taxon>
        <taxon>Aquimarina</taxon>
    </lineage>
</organism>
<dbReference type="Proteomes" id="UP000315540">
    <property type="component" value="Unassembled WGS sequence"/>
</dbReference>
<dbReference type="SUPFAM" id="SSF46689">
    <property type="entry name" value="Homeodomain-like"/>
    <property type="match status" value="1"/>
</dbReference>
<dbReference type="InterPro" id="IPR036271">
    <property type="entry name" value="Tet_transcr_reg_TetR-rel_C_sf"/>
</dbReference>
<dbReference type="InterPro" id="IPR001647">
    <property type="entry name" value="HTH_TetR"/>
</dbReference>
<gene>
    <name evidence="4" type="ORF">FHK87_12945</name>
</gene>
<dbReference type="SUPFAM" id="SSF48498">
    <property type="entry name" value="Tetracyclin repressor-like, C-terminal domain"/>
    <property type="match status" value="1"/>
</dbReference>
<dbReference type="PRINTS" id="PR00455">
    <property type="entry name" value="HTHTETR"/>
</dbReference>
<dbReference type="GO" id="GO:0003677">
    <property type="term" value="F:DNA binding"/>
    <property type="evidence" value="ECO:0007669"/>
    <property type="project" value="UniProtKB-UniRule"/>
</dbReference>
<reference evidence="4 5" key="1">
    <citation type="submission" date="2019-06" db="EMBL/GenBank/DDBJ databases">
        <authorList>
            <person name="Meng X."/>
        </authorList>
    </citation>
    <scope>NUCLEOTIDE SEQUENCE [LARGE SCALE GENOMIC DNA]</scope>
    <source>
        <strain evidence="4 5">M625</strain>
    </source>
</reference>
<feature type="DNA-binding region" description="H-T-H motif" evidence="2">
    <location>
        <begin position="22"/>
        <end position="41"/>
    </location>
</feature>
<dbReference type="RefSeq" id="WP_140593563.1">
    <property type="nucleotide sequence ID" value="NZ_VFWZ01000003.1"/>
</dbReference>
<dbReference type="InterPro" id="IPR050624">
    <property type="entry name" value="HTH-type_Tx_Regulator"/>
</dbReference>
<dbReference type="InterPro" id="IPR009057">
    <property type="entry name" value="Homeodomain-like_sf"/>
</dbReference>
<evidence type="ECO:0000313" key="4">
    <source>
        <dbReference type="EMBL" id="TPN86172.1"/>
    </source>
</evidence>
<evidence type="ECO:0000259" key="3">
    <source>
        <dbReference type="PROSITE" id="PS50977"/>
    </source>
</evidence>
<evidence type="ECO:0000313" key="5">
    <source>
        <dbReference type="Proteomes" id="UP000315540"/>
    </source>
</evidence>
<dbReference type="Pfam" id="PF00440">
    <property type="entry name" value="TetR_N"/>
    <property type="match status" value="1"/>
</dbReference>
<dbReference type="EMBL" id="VFWZ01000003">
    <property type="protein sequence ID" value="TPN86172.1"/>
    <property type="molecule type" value="Genomic_DNA"/>
</dbReference>
<comment type="caution">
    <text evidence="4">The sequence shown here is derived from an EMBL/GenBank/DDBJ whole genome shotgun (WGS) entry which is preliminary data.</text>
</comment>
<protein>
    <submittedName>
        <fullName evidence="4">TetR/AcrR family transcriptional regulator</fullName>
    </submittedName>
</protein>